<comment type="caution">
    <text evidence="1">The sequence shown here is derived from an EMBL/GenBank/DDBJ whole genome shotgun (WGS) entry which is preliminary data.</text>
</comment>
<organism evidence="1 2">
    <name type="scientific">Chitinophaga niastensis</name>
    <dbReference type="NCBI Taxonomy" id="536980"/>
    <lineage>
        <taxon>Bacteria</taxon>
        <taxon>Pseudomonadati</taxon>
        <taxon>Bacteroidota</taxon>
        <taxon>Chitinophagia</taxon>
        <taxon>Chitinophagales</taxon>
        <taxon>Chitinophagaceae</taxon>
        <taxon>Chitinophaga</taxon>
    </lineage>
</organism>
<name>A0A2P8HK00_CHINA</name>
<dbReference type="AlphaFoldDB" id="A0A2P8HK00"/>
<accession>A0A2P8HK00</accession>
<gene>
    <name evidence="1" type="ORF">CLV51_103530</name>
</gene>
<dbReference type="Proteomes" id="UP000240971">
    <property type="component" value="Unassembled WGS sequence"/>
</dbReference>
<keyword evidence="2" id="KW-1185">Reference proteome</keyword>
<evidence type="ECO:0000313" key="1">
    <source>
        <dbReference type="EMBL" id="PSL46549.1"/>
    </source>
</evidence>
<proteinExistence type="predicted"/>
<sequence length="49" mass="5518">MPHGWGGQNGYIDYQNAIGFSHWPLNISKILNYIHFPQYGAEGNVLEGI</sequence>
<reference evidence="1 2" key="1">
    <citation type="submission" date="2018-03" db="EMBL/GenBank/DDBJ databases">
        <title>Genomic Encyclopedia of Archaeal and Bacterial Type Strains, Phase II (KMG-II): from individual species to whole genera.</title>
        <authorList>
            <person name="Goeker M."/>
        </authorList>
    </citation>
    <scope>NUCLEOTIDE SEQUENCE [LARGE SCALE GENOMIC DNA]</scope>
    <source>
        <strain evidence="1 2">DSM 24859</strain>
    </source>
</reference>
<evidence type="ECO:0000313" key="2">
    <source>
        <dbReference type="Proteomes" id="UP000240971"/>
    </source>
</evidence>
<protein>
    <submittedName>
        <fullName evidence="1">Uncharacterized protein</fullName>
    </submittedName>
</protein>
<dbReference type="EMBL" id="PYAW01000003">
    <property type="protein sequence ID" value="PSL46549.1"/>
    <property type="molecule type" value="Genomic_DNA"/>
</dbReference>